<dbReference type="OrthoDB" id="5220117at2759"/>
<name>A0A6A7BBZ9_9PLEO</name>
<dbReference type="AlphaFoldDB" id="A0A6A7BBZ9"/>
<reference evidence="1" key="1">
    <citation type="submission" date="2020-01" db="EMBL/GenBank/DDBJ databases">
        <authorList>
            <consortium name="DOE Joint Genome Institute"/>
            <person name="Haridas S."/>
            <person name="Albert R."/>
            <person name="Binder M."/>
            <person name="Bloem J."/>
            <person name="Labutti K."/>
            <person name="Salamov A."/>
            <person name="Andreopoulos B."/>
            <person name="Baker S.E."/>
            <person name="Barry K."/>
            <person name="Bills G."/>
            <person name="Bluhm B.H."/>
            <person name="Cannon C."/>
            <person name="Castanera R."/>
            <person name="Culley D.E."/>
            <person name="Daum C."/>
            <person name="Ezra D."/>
            <person name="Gonzalez J.B."/>
            <person name="Henrissat B."/>
            <person name="Kuo A."/>
            <person name="Liang C."/>
            <person name="Lipzen A."/>
            <person name="Lutzoni F."/>
            <person name="Magnuson J."/>
            <person name="Mondo S."/>
            <person name="Nolan M."/>
            <person name="Ohm R."/>
            <person name="Pangilinan J."/>
            <person name="Park H.-J."/>
            <person name="Ramirez L."/>
            <person name="Alfaro M."/>
            <person name="Sun H."/>
            <person name="Tritt A."/>
            <person name="Yoshinaga Y."/>
            <person name="Zwiers L.-H."/>
            <person name="Turgeon B.G."/>
            <person name="Goodwin S.B."/>
            <person name="Spatafora J.W."/>
            <person name="Crous P.W."/>
            <person name="Grigoriev I.V."/>
        </authorList>
    </citation>
    <scope>NUCLEOTIDE SEQUENCE</scope>
    <source>
        <strain evidence="1">IPT5</strain>
    </source>
</reference>
<accession>A0A6A7BBZ9</accession>
<gene>
    <name evidence="1" type="ORF">T440DRAFT_497354</name>
</gene>
<organism evidence="1 2">
    <name type="scientific">Plenodomus tracheiphilus IPT5</name>
    <dbReference type="NCBI Taxonomy" id="1408161"/>
    <lineage>
        <taxon>Eukaryota</taxon>
        <taxon>Fungi</taxon>
        <taxon>Dikarya</taxon>
        <taxon>Ascomycota</taxon>
        <taxon>Pezizomycotina</taxon>
        <taxon>Dothideomycetes</taxon>
        <taxon>Pleosporomycetidae</taxon>
        <taxon>Pleosporales</taxon>
        <taxon>Pleosporineae</taxon>
        <taxon>Leptosphaeriaceae</taxon>
        <taxon>Plenodomus</taxon>
    </lineage>
</organism>
<sequence>MDDDWQEAAFSTRHMHNRVGAHGKAKKTRAFDCAAWRKTLDATQQGLPEQSASLEIYRLTENGEGVVGELSLPSLLHAPVILAASRISLRRTISNIQHDMPGQDADAGTTEYLQENSDEENDSNLDETNPEKDRFKTFEKNSFRSPKFWFQWSSTLDTNDSNVSMQAKVVQTGLGYIVFTGNNCNKFKGSINCNSLGWKDVSIIGHKVAARSATDIPVIWLEDKYTGCKEELIK</sequence>
<evidence type="ECO:0000313" key="2">
    <source>
        <dbReference type="Proteomes" id="UP000799423"/>
    </source>
</evidence>
<keyword evidence="2" id="KW-1185">Reference proteome</keyword>
<dbReference type="EMBL" id="MU006297">
    <property type="protein sequence ID" value="KAF2852843.1"/>
    <property type="molecule type" value="Genomic_DNA"/>
</dbReference>
<protein>
    <submittedName>
        <fullName evidence="1">Uncharacterized protein</fullName>
    </submittedName>
</protein>
<evidence type="ECO:0000313" key="1">
    <source>
        <dbReference type="EMBL" id="KAF2852843.1"/>
    </source>
</evidence>
<proteinExistence type="predicted"/>
<dbReference type="Proteomes" id="UP000799423">
    <property type="component" value="Unassembled WGS sequence"/>
</dbReference>